<protein>
    <recommendedName>
        <fullName evidence="4">EF-hand domain-containing protein</fullName>
    </recommendedName>
</protein>
<organism evidence="2 3">
    <name type="scientific">Amycolatopsis halotolerans</name>
    <dbReference type="NCBI Taxonomy" id="330083"/>
    <lineage>
        <taxon>Bacteria</taxon>
        <taxon>Bacillati</taxon>
        <taxon>Actinomycetota</taxon>
        <taxon>Actinomycetes</taxon>
        <taxon>Pseudonocardiales</taxon>
        <taxon>Pseudonocardiaceae</taxon>
        <taxon>Amycolatopsis</taxon>
    </lineage>
</organism>
<comment type="caution">
    <text evidence="2">The sequence shown here is derived from an EMBL/GenBank/DDBJ whole genome shotgun (WGS) entry which is preliminary data.</text>
</comment>
<dbReference type="RefSeq" id="WP_377874304.1">
    <property type="nucleotide sequence ID" value="NZ_JBHMAY010000070.1"/>
</dbReference>
<dbReference type="Proteomes" id="UP001595764">
    <property type="component" value="Unassembled WGS sequence"/>
</dbReference>
<feature type="region of interest" description="Disordered" evidence="1">
    <location>
        <begin position="687"/>
        <end position="729"/>
    </location>
</feature>
<keyword evidence="3" id="KW-1185">Reference proteome</keyword>
<evidence type="ECO:0000313" key="2">
    <source>
        <dbReference type="EMBL" id="MFC3515352.1"/>
    </source>
</evidence>
<dbReference type="PROSITE" id="PS00018">
    <property type="entry name" value="EF_HAND_1"/>
    <property type="match status" value="1"/>
</dbReference>
<feature type="compositionally biased region" description="Basic and acidic residues" evidence="1">
    <location>
        <begin position="693"/>
        <end position="710"/>
    </location>
</feature>
<dbReference type="InterPro" id="IPR018247">
    <property type="entry name" value="EF_Hand_1_Ca_BS"/>
</dbReference>
<evidence type="ECO:0000313" key="3">
    <source>
        <dbReference type="Proteomes" id="UP001595764"/>
    </source>
</evidence>
<accession>A0ABV7QPY3</accession>
<evidence type="ECO:0008006" key="4">
    <source>
        <dbReference type="Google" id="ProtNLM"/>
    </source>
</evidence>
<proteinExistence type="predicted"/>
<gene>
    <name evidence="2" type="ORF">ACFORO_34635</name>
</gene>
<reference evidence="3" key="1">
    <citation type="journal article" date="2019" name="Int. J. Syst. Evol. Microbiol.">
        <title>The Global Catalogue of Microorganisms (GCM) 10K type strain sequencing project: providing services to taxonomists for standard genome sequencing and annotation.</title>
        <authorList>
            <consortium name="The Broad Institute Genomics Platform"/>
            <consortium name="The Broad Institute Genome Sequencing Center for Infectious Disease"/>
            <person name="Wu L."/>
            <person name="Ma J."/>
        </authorList>
    </citation>
    <scope>NUCLEOTIDE SEQUENCE [LARGE SCALE GENOMIC DNA]</scope>
    <source>
        <strain evidence="3">CGMCC 4.7682</strain>
    </source>
</reference>
<name>A0ABV7QPY3_9PSEU</name>
<dbReference type="EMBL" id="JBHRWI010000050">
    <property type="protein sequence ID" value="MFC3515352.1"/>
    <property type="molecule type" value="Genomic_DNA"/>
</dbReference>
<sequence length="729" mass="82275">MNAESLEFALRSLKYPDWRRLETFASQFIASELSSYRNMAATYGDMGRDGEAYCLGARSTSLYQISTSEDWKAKISQTVARLRQNFKEIDELVYLTNREIGPSADDLKKTLRIDFNISLDVRDLSWFVDRQFTNPQRESASESLIEHVVGPLLAMNKITSDVAHAITDQEARIGLLHLALDASDKATDKGLTRSSFESLTLAALHDTDSGNRISAEEVTKRVQAMLPADVGHQVGVYVTGALARLSKKNGKVKHWTKTSDYCLSHDEILAIKAELSQFMLEEAQVEGKISEKLGIYIDQLKDDSKRAALAAKAVKAALEESLLHLGERFATQVANGEPHPVDSAEFKTILGKSRSKELRGIDLDRVVDAACAFIADADQATCKHLRRLGDAYTLFAFLRQTADVQKAIVNLFADGQVWLDTTVVLPLIAESLIAEGEPKRYTNILHAAFTAGLKFYVTDGVIEEVLSHINRAILCNRSTAAWRSNVPFLYSEYINSGRSASSFTDWIDEFRGNSRPADDVADYLLEEFQIGRRNLRDEMDRADPEVRAAVKEYWINVHNQRRNQGQLESAVDPIKILKLAEHDTECFVGILKVREEDRSNSRGYRQWWLCLDRAAVSIGPKIRESLLDWREKSPVMNPDFLTEYLRIGPTRSALSQDQRVSIPVLTEMAKHASISPDLIKVADEARAQNSNMSERRIQRMVRDRLDTRRSHDPRHRPRSLTDIQDELVE</sequence>
<evidence type="ECO:0000256" key="1">
    <source>
        <dbReference type="SAM" id="MobiDB-lite"/>
    </source>
</evidence>